<feature type="coiled-coil region" evidence="1">
    <location>
        <begin position="257"/>
        <end position="358"/>
    </location>
</feature>
<dbReference type="OrthoDB" id="2157184at2759"/>
<gene>
    <name evidence="3" type="ORF">AFUS01_LOCUS46773</name>
</gene>
<proteinExistence type="predicted"/>
<dbReference type="EMBL" id="CAJVCH010571515">
    <property type="protein sequence ID" value="CAG7837704.1"/>
    <property type="molecule type" value="Genomic_DNA"/>
</dbReference>
<accession>A0A8J2PXZ2</accession>
<protein>
    <submittedName>
        <fullName evidence="3">Uncharacterized protein</fullName>
    </submittedName>
</protein>
<sequence>MDSVKIILYGLNLKYIFAQDELQGNEATHATEVKDLKTEIATLKLNRLVSLPTSSGTNSPRLGSAHKGELDRLSEELTVKSLMIVELRKEIALLKVEKESRPTSARLKPKAPPLNLDKEKEYQDRIKALQKQVRTLQRILYNKESTTAGTTSTSSTNLNRVGSSSARASLASRGRAMSLGKFDITKKAVSSPNIDTQAVQKLEAQLEKERTEFQRRLSEKQKIIADNEVQINTLKVELSKVSKDQPDAASETESAILEQLQNRLLSQSEIIQTLKEQLSSVKAIESERDGYKREISLYETRVKELQRKLTRAETMAKPNFRAGSNKEVQKPSMNQEKEKDYQKQIQNFQKQVRTLQKILYNKNPGSAPPVPNRSMGASESKEDLRANVTSTRPKSLGPFKRPAAPAPTKSNYNSQMLESTFEQERIEFEKLLMQKQMQIEEKDRQIRELKSKLSATIEENAWIAHESTTEKATFEEFRAKLSAQNKIIDSLKNRLASYANVEAERTMLKREIHHLEFRVQDLQRKLARAESLARPESEVLASLSEKVEDLHTRYYYRERQLDTLLDRLSLKTGQSFGSPRSLHSYNANPSSINGNSTDFPLGPTSSTRSNNIDLGELSPSATLHLIPHRDVPEI</sequence>
<evidence type="ECO:0000313" key="3">
    <source>
        <dbReference type="EMBL" id="CAG7837704.1"/>
    </source>
</evidence>
<evidence type="ECO:0000313" key="4">
    <source>
        <dbReference type="Proteomes" id="UP000708208"/>
    </source>
</evidence>
<organism evidence="3 4">
    <name type="scientific">Allacma fusca</name>
    <dbReference type="NCBI Taxonomy" id="39272"/>
    <lineage>
        <taxon>Eukaryota</taxon>
        <taxon>Metazoa</taxon>
        <taxon>Ecdysozoa</taxon>
        <taxon>Arthropoda</taxon>
        <taxon>Hexapoda</taxon>
        <taxon>Collembola</taxon>
        <taxon>Symphypleona</taxon>
        <taxon>Sminthuridae</taxon>
        <taxon>Allacma</taxon>
    </lineage>
</organism>
<dbReference type="Proteomes" id="UP000708208">
    <property type="component" value="Unassembled WGS sequence"/>
</dbReference>
<feature type="region of interest" description="Disordered" evidence="2">
    <location>
        <begin position="576"/>
        <end position="615"/>
    </location>
</feature>
<reference evidence="3" key="1">
    <citation type="submission" date="2021-06" db="EMBL/GenBank/DDBJ databases">
        <authorList>
            <person name="Hodson N. C."/>
            <person name="Mongue J. A."/>
            <person name="Jaron S. K."/>
        </authorList>
    </citation>
    <scope>NUCLEOTIDE SEQUENCE</scope>
</reference>
<feature type="region of interest" description="Disordered" evidence="2">
    <location>
        <begin position="361"/>
        <end position="411"/>
    </location>
</feature>
<feature type="compositionally biased region" description="Polar residues" evidence="2">
    <location>
        <begin position="576"/>
        <end position="612"/>
    </location>
</feature>
<keyword evidence="4" id="KW-1185">Reference proteome</keyword>
<name>A0A8J2PXZ2_9HEXA</name>
<evidence type="ECO:0000256" key="2">
    <source>
        <dbReference type="SAM" id="MobiDB-lite"/>
    </source>
</evidence>
<feature type="coiled-coil region" evidence="1">
    <location>
        <begin position="432"/>
        <end position="532"/>
    </location>
</feature>
<dbReference type="AlphaFoldDB" id="A0A8J2PXZ2"/>
<comment type="caution">
    <text evidence="3">The sequence shown here is derived from an EMBL/GenBank/DDBJ whole genome shotgun (WGS) entry which is preliminary data.</text>
</comment>
<keyword evidence="1" id="KW-0175">Coiled coil</keyword>
<evidence type="ECO:0000256" key="1">
    <source>
        <dbReference type="SAM" id="Coils"/>
    </source>
</evidence>